<evidence type="ECO:0000259" key="1">
    <source>
        <dbReference type="PROSITE" id="PS50943"/>
    </source>
</evidence>
<dbReference type="Proteomes" id="UP000186040">
    <property type="component" value="Unassembled WGS sequence"/>
</dbReference>
<dbReference type="SMART" id="SM00530">
    <property type="entry name" value="HTH_XRE"/>
    <property type="match status" value="1"/>
</dbReference>
<accession>A0A1Q9LLB2</accession>
<evidence type="ECO:0000313" key="3">
    <source>
        <dbReference type="Proteomes" id="UP000186040"/>
    </source>
</evidence>
<reference evidence="2 3" key="1">
    <citation type="submission" date="2016-10" db="EMBL/GenBank/DDBJ databases">
        <title>The Draft Genome Sequence of Actinokineospora bangkokensis 44EHWT reveals the biosynthetic pathway of antifungal compounds Thailandins with unusual extender unit butylmalonyl-CoA.</title>
        <authorList>
            <person name="Greule A."/>
            <person name="Intra B."/>
            <person name="Flemming S."/>
            <person name="Rommel M.G."/>
            <person name="Panbangred W."/>
            <person name="Bechthold A."/>
        </authorList>
    </citation>
    <scope>NUCLEOTIDE SEQUENCE [LARGE SCALE GENOMIC DNA]</scope>
    <source>
        <strain evidence="2 3">44EHW</strain>
    </source>
</reference>
<name>A0A1Q9LLB2_9PSEU</name>
<sequence length="261" mass="28857">MTELGDFLRSRRSRLDPADLSLPSHGTRRVPGLRREELALAAGVSPAYYTRLEQGHSANASPGVLDALARALRLDPDERTHLHDLARPRTPVTAPLRPDLAALVDATAHPVLALNRRTDVVAWNPSAHALYAPHLPFDSTPNLLRLLFLDPRVRALHQEWPTEARRAVASLRMVAGRWPDTPDLAHLIGDLVIHSPEFADLWSDRPVHQCTHGVKLLRHPVGDLTLTFSILETSDDTGHRLMFLTPDKASEAAVRALTPTT</sequence>
<dbReference type="OrthoDB" id="4790304at2"/>
<dbReference type="Pfam" id="PF13560">
    <property type="entry name" value="HTH_31"/>
    <property type="match status" value="1"/>
</dbReference>
<keyword evidence="3" id="KW-1185">Reference proteome</keyword>
<dbReference type="SUPFAM" id="SSF47413">
    <property type="entry name" value="lambda repressor-like DNA-binding domains"/>
    <property type="match status" value="1"/>
</dbReference>
<dbReference type="InterPro" id="IPR010982">
    <property type="entry name" value="Lambda_DNA-bd_dom_sf"/>
</dbReference>
<dbReference type="Gene3D" id="1.10.260.40">
    <property type="entry name" value="lambda repressor-like DNA-binding domains"/>
    <property type="match status" value="1"/>
</dbReference>
<dbReference type="Gene3D" id="3.30.450.180">
    <property type="match status" value="1"/>
</dbReference>
<dbReference type="RefSeq" id="WP_075975404.1">
    <property type="nucleotide sequence ID" value="NZ_MKQR01000015.1"/>
</dbReference>
<gene>
    <name evidence="2" type="ORF">BJP25_19380</name>
</gene>
<organism evidence="2 3">
    <name type="scientific">Actinokineospora bangkokensis</name>
    <dbReference type="NCBI Taxonomy" id="1193682"/>
    <lineage>
        <taxon>Bacteria</taxon>
        <taxon>Bacillati</taxon>
        <taxon>Actinomycetota</taxon>
        <taxon>Actinomycetes</taxon>
        <taxon>Pseudonocardiales</taxon>
        <taxon>Pseudonocardiaceae</taxon>
        <taxon>Actinokineospora</taxon>
    </lineage>
</organism>
<comment type="caution">
    <text evidence="2">The sequence shown here is derived from an EMBL/GenBank/DDBJ whole genome shotgun (WGS) entry which is preliminary data.</text>
</comment>
<dbReference type="PROSITE" id="PS50943">
    <property type="entry name" value="HTH_CROC1"/>
    <property type="match status" value="1"/>
</dbReference>
<dbReference type="EMBL" id="MKQR01000015">
    <property type="protein sequence ID" value="OLR92793.1"/>
    <property type="molecule type" value="Genomic_DNA"/>
</dbReference>
<proteinExistence type="predicted"/>
<dbReference type="Pfam" id="PF17765">
    <property type="entry name" value="MLTR_LBD"/>
    <property type="match status" value="1"/>
</dbReference>
<dbReference type="CDD" id="cd00093">
    <property type="entry name" value="HTH_XRE"/>
    <property type="match status" value="1"/>
</dbReference>
<dbReference type="InterPro" id="IPR041413">
    <property type="entry name" value="MLTR_LBD"/>
</dbReference>
<dbReference type="PANTHER" id="PTHR35010:SF2">
    <property type="entry name" value="BLL4672 PROTEIN"/>
    <property type="match status" value="1"/>
</dbReference>
<dbReference type="PANTHER" id="PTHR35010">
    <property type="entry name" value="BLL4672 PROTEIN-RELATED"/>
    <property type="match status" value="1"/>
</dbReference>
<evidence type="ECO:0000313" key="2">
    <source>
        <dbReference type="EMBL" id="OLR92793.1"/>
    </source>
</evidence>
<dbReference type="InterPro" id="IPR001387">
    <property type="entry name" value="Cro/C1-type_HTH"/>
</dbReference>
<dbReference type="STRING" id="1193682.BJP25_19380"/>
<feature type="domain" description="HTH cro/C1-type" evidence="1">
    <location>
        <begin position="32"/>
        <end position="79"/>
    </location>
</feature>
<dbReference type="GO" id="GO:0003677">
    <property type="term" value="F:DNA binding"/>
    <property type="evidence" value="ECO:0007669"/>
    <property type="project" value="InterPro"/>
</dbReference>
<dbReference type="AlphaFoldDB" id="A0A1Q9LLB2"/>
<protein>
    <recommendedName>
        <fullName evidence="1">HTH cro/C1-type domain-containing protein</fullName>
    </recommendedName>
</protein>